<comment type="caution">
    <text evidence="3">The sequence shown here is derived from an EMBL/GenBank/DDBJ whole genome shotgun (WGS) entry which is preliminary data.</text>
</comment>
<dbReference type="PANTHER" id="PTHR45228">
    <property type="entry name" value="CYCLIC DI-GMP PHOSPHODIESTERASE TM_0186-RELATED"/>
    <property type="match status" value="1"/>
</dbReference>
<dbReference type="PANTHER" id="PTHR45228:SF5">
    <property type="entry name" value="CYCLIC DI-GMP PHOSPHODIESTERASE VC_1348-RELATED"/>
    <property type="match status" value="1"/>
</dbReference>
<keyword evidence="4" id="KW-1185">Reference proteome</keyword>
<name>A0ABU5DED3_9BURK</name>
<dbReference type="RefSeq" id="WP_320422553.1">
    <property type="nucleotide sequence ID" value="NZ_JAXCLA010000003.1"/>
</dbReference>
<evidence type="ECO:0000256" key="1">
    <source>
        <dbReference type="SAM" id="Phobius"/>
    </source>
</evidence>
<keyword evidence="1" id="KW-1133">Transmembrane helix</keyword>
<reference evidence="3 4" key="1">
    <citation type="submission" date="2023-11" db="EMBL/GenBank/DDBJ databases">
        <title>Paucibacter sp. nov., isolated from fresh soil in Korea.</title>
        <authorList>
            <person name="Le N.T.T."/>
        </authorList>
    </citation>
    <scope>NUCLEOTIDE SEQUENCE [LARGE SCALE GENOMIC DNA]</scope>
    <source>
        <strain evidence="3 4">R3-3</strain>
    </source>
</reference>
<feature type="domain" description="HD-GYP" evidence="2">
    <location>
        <begin position="722"/>
        <end position="935"/>
    </location>
</feature>
<accession>A0ABU5DED3</accession>
<dbReference type="InterPro" id="IPR037522">
    <property type="entry name" value="HD_GYP_dom"/>
</dbReference>
<dbReference type="SUPFAM" id="SSF109604">
    <property type="entry name" value="HD-domain/PDEase-like"/>
    <property type="match status" value="2"/>
</dbReference>
<evidence type="ECO:0000313" key="4">
    <source>
        <dbReference type="Proteomes" id="UP001285263"/>
    </source>
</evidence>
<gene>
    <name evidence="3" type="ORF">SNE35_08975</name>
</gene>
<proteinExistence type="predicted"/>
<dbReference type="CDD" id="cd00077">
    <property type="entry name" value="HDc"/>
    <property type="match status" value="1"/>
</dbReference>
<dbReference type="Gene3D" id="3.30.450.20">
    <property type="entry name" value="PAS domain"/>
    <property type="match status" value="2"/>
</dbReference>
<keyword evidence="1" id="KW-0472">Membrane</keyword>
<protein>
    <submittedName>
        <fullName evidence="3">HD domain-containing phosphohydrolase</fullName>
    </submittedName>
</protein>
<dbReference type="SUPFAM" id="SSF55781">
    <property type="entry name" value="GAF domain-like"/>
    <property type="match status" value="1"/>
</dbReference>
<dbReference type="InterPro" id="IPR003607">
    <property type="entry name" value="HD/PDEase_dom"/>
</dbReference>
<dbReference type="InterPro" id="IPR029016">
    <property type="entry name" value="GAF-like_dom_sf"/>
</dbReference>
<dbReference type="EMBL" id="JAXCLA010000003">
    <property type="protein sequence ID" value="MDY0744638.1"/>
    <property type="molecule type" value="Genomic_DNA"/>
</dbReference>
<dbReference type="Gene3D" id="1.10.3210.10">
    <property type="entry name" value="Hypothetical protein af1432"/>
    <property type="match status" value="2"/>
</dbReference>
<dbReference type="PROSITE" id="PS51832">
    <property type="entry name" value="HD_GYP"/>
    <property type="match status" value="1"/>
</dbReference>
<dbReference type="Pfam" id="PF13487">
    <property type="entry name" value="HD_5"/>
    <property type="match status" value="1"/>
</dbReference>
<organism evidence="3 4">
    <name type="scientific">Roseateles agri</name>
    <dbReference type="NCBI Taxonomy" id="3098619"/>
    <lineage>
        <taxon>Bacteria</taxon>
        <taxon>Pseudomonadati</taxon>
        <taxon>Pseudomonadota</taxon>
        <taxon>Betaproteobacteria</taxon>
        <taxon>Burkholderiales</taxon>
        <taxon>Sphaerotilaceae</taxon>
        <taxon>Roseateles</taxon>
    </lineage>
</organism>
<dbReference type="InterPro" id="IPR052020">
    <property type="entry name" value="Cyclic_di-GMP/3'3'-cGAMP_PDE"/>
</dbReference>
<evidence type="ECO:0000313" key="3">
    <source>
        <dbReference type="EMBL" id="MDY0744638.1"/>
    </source>
</evidence>
<sequence length="955" mass="105876">MNIKLPARSAVAPRRLVSMRVVIASLVIACMSLMAALLIGLGWLATSQRLVADAGQRAALQTTLLQEHLKGQLKPAQTVLRQLGAGLLPSTTGEAARVQRSAPLLDELRADPLLAAIYVAYPNGDFVLARPLRVPAVRARVQAPAEADFLVQTVTTQPEGEHIGSYHFLGSDGGLVTSRVDESYAFDARSRPWFQEATQHPGQPQSSEPYRFFTTRRVGVTLSRLASPSNAVVGIDLAFDDLQRLMQERRATPGTRLALLHADGQVLAATASLDNGSRERQPSLEEASEPELLRLRDAKAPDGQAISLDIDGRRWIGLRTRFDIGLGSDLELLQMLPLDELAAAARQHALRIIGAAVLVTLLLLPLGWVAGGAIGRSLHRLRERSVRIGRFDFEGGKNAASSPVLELSELSQAMQRMGDTIEAFLNLSASMATEPEVDRMLQLVLEQLTQATQSDAAAVFLWDAKSASMQKRAEAGNLSGTQRDHFDFPAERNPREGLRPQGPQVRHLDLELRRRDGVRTGLLVLEFAGDKAHADPAFLRFAKRLSGMLAVAIETRQLIESQRQLFDAIIQLMADAIDAKSPYTGGHCDRVPQLAIELVDLLHGENEGPYADFSLSDTERYAYRLGAWLHDCGKVTSPEHIVDKATKLEVIRNRIHEVRLRFEILWRDAEIAAARGQLDAAGLAARQQQLQDDFAFVAQCNLGSEFMADEAIARLRSIGAQSWQRHFDDRLGLSPAELRQLDSTRGEPPSLPATEALLADLPEHCVPWGDDHPPVSAGDPRNHYGFDMKLPPYQQNQGELHNLSIRRGTLTDEDRFKINDHIVQTYIMLKGLPWPAGLEKVPELAATHHERLDGKGYPRRLSAEQLSPLDRALALADVFEALTAADRPYKPPKTLSETLRIMAFMCKEGHLDPELFRYFLRSRLWERFAERFMRPEQRDAVDLDGLERIIEPLVA</sequence>
<dbReference type="Proteomes" id="UP001285263">
    <property type="component" value="Unassembled WGS sequence"/>
</dbReference>
<dbReference type="InterPro" id="IPR029151">
    <property type="entry name" value="Sensor-like_sf"/>
</dbReference>
<feature type="transmembrane region" description="Helical" evidence="1">
    <location>
        <begin position="21"/>
        <end position="44"/>
    </location>
</feature>
<dbReference type="Gene3D" id="3.30.450.40">
    <property type="match status" value="1"/>
</dbReference>
<keyword evidence="1" id="KW-0812">Transmembrane</keyword>
<dbReference type="SUPFAM" id="SSF103190">
    <property type="entry name" value="Sensory domain-like"/>
    <property type="match status" value="1"/>
</dbReference>
<evidence type="ECO:0000259" key="2">
    <source>
        <dbReference type="PROSITE" id="PS51832"/>
    </source>
</evidence>